<dbReference type="Proteomes" id="UP000011083">
    <property type="component" value="Unassembled WGS sequence"/>
</dbReference>
<sequence length="724" mass="75869">MPRQHNRTFIFLLVAVALSLTSAHAEVIDGVTTQWCTQLNLSPDANNTIVLGSSLSMPCVTNKSVTFLGTSPTATKVSTGILSLKTSGYVQIQDVTFSSASVTIENAAQLTLTNVQLVSVSFLSDAALTLRNVNHAELASVTVARNRASVAPVALQSCASVIVRDSSFAGNDAGSVGAISAVDVGLLTMADSSFAHNSGGALAHVINASDTHVALARCTLVSNGGLLATDRDLVAVSGGSLAMDASQVSLNWGATVALRGLVAASNVTGSSFELNFNPRQRSLIDVDGCAGGLTIARSTISYNLGGGLSVQDCAVGVDQTKVWAQGSFGMACGDQGSINAPSTSVYKNGWTINLLGASKFVDATCTPGFNVSCPDGLNKCSQCQVSAGCIDCNGLPFGTASNTTCAKWNTLKSSGARVSYDSSTSPACSLTAVSENNDAFTGASMEFDYEAVTVYYLNTSSNAEVALYRFPINDSDYTRTRGNSTDDQFCINYERVLDNGAGLLLQQCLFDVAQSVLFGNQTITVPQDHVKITVSLSNMVAFDNQTQGLYPGDIDIATRRVAVELRLRMSQAGTMGAVPAGATYLEAQRFVGGDFDMAMELPNYAVFNDDASTFAYSLNSTSSSSSASSSTQYALVLEFTGAFDSVYYDPQFGLLLDANNGGGDDSILVEVLVPVLVGGALLVVVLFAIGFVAWVVWQKRKTNIAHQHRDMINFSVEGSNQPAA</sequence>
<evidence type="ECO:0000256" key="2">
    <source>
        <dbReference type="SAM" id="SignalP"/>
    </source>
</evidence>
<keyword evidence="2" id="KW-0732">Signal</keyword>
<feature type="signal peptide" evidence="2">
    <location>
        <begin position="1"/>
        <end position="25"/>
    </location>
</feature>
<evidence type="ECO:0000256" key="1">
    <source>
        <dbReference type="SAM" id="Phobius"/>
    </source>
</evidence>
<reference evidence="3 4" key="1">
    <citation type="journal article" date="2013" name="Genome Biol.">
        <title>Genome of Acanthamoeba castellanii highlights extensive lateral gene transfer and early evolution of tyrosine kinase signaling.</title>
        <authorList>
            <person name="Clarke M."/>
            <person name="Lohan A.J."/>
            <person name="Liu B."/>
            <person name="Lagkouvardos I."/>
            <person name="Roy S."/>
            <person name="Zafar N."/>
            <person name="Bertelli C."/>
            <person name="Schilde C."/>
            <person name="Kianianmomeni A."/>
            <person name="Burglin T.R."/>
            <person name="Frech C."/>
            <person name="Turcotte B."/>
            <person name="Kopec K.O."/>
            <person name="Synnott J.M."/>
            <person name="Choo C."/>
            <person name="Paponov I."/>
            <person name="Finkler A."/>
            <person name="Soon Heng Tan C."/>
            <person name="Hutchins A.P."/>
            <person name="Weinmeier T."/>
            <person name="Rattei T."/>
            <person name="Chu J.S."/>
            <person name="Gimenez G."/>
            <person name="Irimia M."/>
            <person name="Rigden D.J."/>
            <person name="Fitzpatrick D.A."/>
            <person name="Lorenzo-Morales J."/>
            <person name="Bateman A."/>
            <person name="Chiu C.H."/>
            <person name="Tang P."/>
            <person name="Hegemann P."/>
            <person name="Fromm H."/>
            <person name="Raoult D."/>
            <person name="Greub G."/>
            <person name="Miranda-Saavedra D."/>
            <person name="Chen N."/>
            <person name="Nash P."/>
            <person name="Ginger M.L."/>
            <person name="Horn M."/>
            <person name="Schaap P."/>
            <person name="Caler L."/>
            <person name="Loftus B."/>
        </authorList>
    </citation>
    <scope>NUCLEOTIDE SEQUENCE [LARGE SCALE GENOMIC DNA]</scope>
    <source>
        <strain evidence="3 4">Neff</strain>
    </source>
</reference>
<keyword evidence="1" id="KW-1133">Transmembrane helix</keyword>
<proteinExistence type="predicted"/>
<dbReference type="KEGG" id="acan:ACA1_052620"/>
<keyword evidence="1" id="KW-0472">Membrane</keyword>
<keyword evidence="4" id="KW-1185">Reference proteome</keyword>
<feature type="transmembrane region" description="Helical" evidence="1">
    <location>
        <begin position="671"/>
        <end position="697"/>
    </location>
</feature>
<dbReference type="AlphaFoldDB" id="L8H7Y0"/>
<gene>
    <name evidence="3" type="ORF">ACA1_052620</name>
</gene>
<accession>L8H7Y0</accession>
<dbReference type="VEuPathDB" id="AmoebaDB:ACA1_052620"/>
<feature type="chain" id="PRO_5003990491" description="Membrane-associated protein" evidence="2">
    <location>
        <begin position="26"/>
        <end position="724"/>
    </location>
</feature>
<name>L8H7Y0_ACACF</name>
<dbReference type="SUPFAM" id="SSF51126">
    <property type="entry name" value="Pectin lyase-like"/>
    <property type="match status" value="1"/>
</dbReference>
<evidence type="ECO:0000313" key="4">
    <source>
        <dbReference type="Proteomes" id="UP000011083"/>
    </source>
</evidence>
<organism evidence="3 4">
    <name type="scientific">Acanthamoeba castellanii (strain ATCC 30010 / Neff)</name>
    <dbReference type="NCBI Taxonomy" id="1257118"/>
    <lineage>
        <taxon>Eukaryota</taxon>
        <taxon>Amoebozoa</taxon>
        <taxon>Discosea</taxon>
        <taxon>Longamoebia</taxon>
        <taxon>Centramoebida</taxon>
        <taxon>Acanthamoebidae</taxon>
        <taxon>Acanthamoeba</taxon>
    </lineage>
</organism>
<keyword evidence="1" id="KW-0812">Transmembrane</keyword>
<evidence type="ECO:0000313" key="3">
    <source>
        <dbReference type="EMBL" id="ELR20571.1"/>
    </source>
</evidence>
<dbReference type="InterPro" id="IPR011050">
    <property type="entry name" value="Pectin_lyase_fold/virulence"/>
</dbReference>
<dbReference type="EMBL" id="KB007909">
    <property type="protein sequence ID" value="ELR20571.1"/>
    <property type="molecule type" value="Genomic_DNA"/>
</dbReference>
<evidence type="ECO:0008006" key="5">
    <source>
        <dbReference type="Google" id="ProtNLM"/>
    </source>
</evidence>
<dbReference type="RefSeq" id="XP_004343974.1">
    <property type="nucleotide sequence ID" value="XM_004343924.1"/>
</dbReference>
<protein>
    <recommendedName>
        <fullName evidence="5">Membrane-associated protein</fullName>
    </recommendedName>
</protein>
<dbReference type="GeneID" id="14921436"/>